<keyword evidence="5" id="KW-0489">Methyltransferase</keyword>
<evidence type="ECO:0000259" key="4">
    <source>
        <dbReference type="PROSITE" id="PS51668"/>
    </source>
</evidence>
<dbReference type="STRING" id="1590841.A0A2R6R4Y8"/>
<keyword evidence="3" id="KW-0812">Transmembrane</keyword>
<dbReference type="PANTHER" id="PTHR12818">
    <property type="entry name" value="TRNA (ADENINE(37)-N6)-METHYLTRANSFERASE"/>
    <property type="match status" value="1"/>
</dbReference>
<evidence type="ECO:0000313" key="5">
    <source>
        <dbReference type="EMBL" id="PSS21067.1"/>
    </source>
</evidence>
<dbReference type="Pfam" id="PF01980">
    <property type="entry name" value="TrmO_N"/>
    <property type="match status" value="1"/>
</dbReference>
<comment type="caution">
    <text evidence="5">The sequence shown here is derived from an EMBL/GenBank/DDBJ whole genome shotgun (WGS) entry which is preliminary data.</text>
</comment>
<dbReference type="GO" id="GO:0032259">
    <property type="term" value="P:methylation"/>
    <property type="evidence" value="ECO:0007669"/>
    <property type="project" value="UniProtKB-KW"/>
</dbReference>
<evidence type="ECO:0000256" key="1">
    <source>
        <dbReference type="ARBA" id="ARBA00022691"/>
    </source>
</evidence>
<dbReference type="Gene3D" id="2.40.30.70">
    <property type="entry name" value="YaeB-like"/>
    <property type="match status" value="1"/>
</dbReference>
<dbReference type="AlphaFoldDB" id="A0A2R6R4Y8"/>
<accession>A0A2R6R4Y8</accession>
<keyword evidence="6" id="KW-1185">Reference proteome</keyword>
<dbReference type="InParanoid" id="A0A2R6R4Y8"/>
<dbReference type="FunCoup" id="A0A2R6R4Y8">
    <property type="interactions" value="30"/>
</dbReference>
<organism evidence="5 6">
    <name type="scientific">Actinidia chinensis var. chinensis</name>
    <name type="common">Chinese soft-hair kiwi</name>
    <dbReference type="NCBI Taxonomy" id="1590841"/>
    <lineage>
        <taxon>Eukaryota</taxon>
        <taxon>Viridiplantae</taxon>
        <taxon>Streptophyta</taxon>
        <taxon>Embryophyta</taxon>
        <taxon>Tracheophyta</taxon>
        <taxon>Spermatophyta</taxon>
        <taxon>Magnoliopsida</taxon>
        <taxon>eudicotyledons</taxon>
        <taxon>Gunneridae</taxon>
        <taxon>Pentapetalae</taxon>
        <taxon>asterids</taxon>
        <taxon>Ericales</taxon>
        <taxon>Actinidiaceae</taxon>
        <taxon>Actinidia</taxon>
    </lineage>
</organism>
<keyword evidence="3" id="KW-0472">Membrane</keyword>
<dbReference type="InterPro" id="IPR023370">
    <property type="entry name" value="TrmO-like_N"/>
</dbReference>
<reference evidence="5 6" key="1">
    <citation type="submission" date="2017-07" db="EMBL/GenBank/DDBJ databases">
        <title>An improved, manually edited Actinidia chinensis var. chinensis (kiwifruit) genome highlights the challenges associated with draft genomes and gene prediction in plants.</title>
        <authorList>
            <person name="Pilkington S."/>
            <person name="Crowhurst R."/>
            <person name="Hilario E."/>
            <person name="Nardozza S."/>
            <person name="Fraser L."/>
            <person name="Peng Y."/>
            <person name="Gunaseelan K."/>
            <person name="Simpson R."/>
            <person name="Tahir J."/>
            <person name="Deroles S."/>
            <person name="Templeton K."/>
            <person name="Luo Z."/>
            <person name="Davy M."/>
            <person name="Cheng C."/>
            <person name="Mcneilage M."/>
            <person name="Scaglione D."/>
            <person name="Liu Y."/>
            <person name="Zhang Q."/>
            <person name="Datson P."/>
            <person name="De Silva N."/>
            <person name="Gardiner S."/>
            <person name="Bassett H."/>
            <person name="Chagne D."/>
            <person name="Mccallum J."/>
            <person name="Dzierzon H."/>
            <person name="Deng C."/>
            <person name="Wang Y.-Y."/>
            <person name="Barron N."/>
            <person name="Manako K."/>
            <person name="Bowen J."/>
            <person name="Foster T."/>
            <person name="Erridge Z."/>
            <person name="Tiffin H."/>
            <person name="Waite C."/>
            <person name="Davies K."/>
            <person name="Grierson E."/>
            <person name="Laing W."/>
            <person name="Kirk R."/>
            <person name="Chen X."/>
            <person name="Wood M."/>
            <person name="Montefiori M."/>
            <person name="Brummell D."/>
            <person name="Schwinn K."/>
            <person name="Catanach A."/>
            <person name="Fullerton C."/>
            <person name="Li D."/>
            <person name="Meiyalaghan S."/>
            <person name="Nieuwenhuizen N."/>
            <person name="Read N."/>
            <person name="Prakash R."/>
            <person name="Hunter D."/>
            <person name="Zhang H."/>
            <person name="Mckenzie M."/>
            <person name="Knabel M."/>
            <person name="Harris A."/>
            <person name="Allan A."/>
            <person name="Chen A."/>
            <person name="Janssen B."/>
            <person name="Plunkett B."/>
            <person name="Dwamena C."/>
            <person name="Voogd C."/>
            <person name="Leif D."/>
            <person name="Lafferty D."/>
            <person name="Souleyre E."/>
            <person name="Varkonyi-Gasic E."/>
            <person name="Gambi F."/>
            <person name="Hanley J."/>
            <person name="Yao J.-L."/>
            <person name="Cheung J."/>
            <person name="David K."/>
            <person name="Warren B."/>
            <person name="Marsh K."/>
            <person name="Snowden K."/>
            <person name="Lin-Wang K."/>
            <person name="Brian L."/>
            <person name="Martinez-Sanchez M."/>
            <person name="Wang M."/>
            <person name="Ileperuma N."/>
            <person name="Macnee N."/>
            <person name="Campin R."/>
            <person name="Mcatee P."/>
            <person name="Drummond R."/>
            <person name="Espley R."/>
            <person name="Ireland H."/>
            <person name="Wu R."/>
            <person name="Atkinson R."/>
            <person name="Karunairetnam S."/>
            <person name="Bulley S."/>
            <person name="Chunkath S."/>
            <person name="Hanley Z."/>
            <person name="Storey R."/>
            <person name="Thrimawithana A."/>
            <person name="Thomson S."/>
            <person name="David C."/>
            <person name="Testolin R."/>
        </authorList>
    </citation>
    <scope>NUCLEOTIDE SEQUENCE [LARGE SCALE GENOMIC DNA]</scope>
    <source>
        <strain evidence="6">cv. Red5</strain>
        <tissue evidence="5">Young leaf</tissue>
    </source>
</reference>
<dbReference type="GO" id="GO:0008168">
    <property type="term" value="F:methyltransferase activity"/>
    <property type="evidence" value="ECO:0007669"/>
    <property type="project" value="UniProtKB-KW"/>
</dbReference>
<keyword evidence="1" id="KW-0949">S-adenosyl-L-methionine</keyword>
<evidence type="ECO:0000256" key="3">
    <source>
        <dbReference type="SAM" id="Phobius"/>
    </source>
</evidence>
<dbReference type="InterPro" id="IPR040372">
    <property type="entry name" value="YaeB-like"/>
</dbReference>
<dbReference type="EMBL" id="NKQK01000009">
    <property type="protein sequence ID" value="PSS21067.1"/>
    <property type="molecule type" value="Genomic_DNA"/>
</dbReference>
<name>A0A2R6R4Y8_ACTCC</name>
<gene>
    <name evidence="5" type="ORF">CEY00_Acc10107</name>
</gene>
<keyword evidence="5" id="KW-0808">Transferase</keyword>
<evidence type="ECO:0000313" key="6">
    <source>
        <dbReference type="Proteomes" id="UP000241394"/>
    </source>
</evidence>
<sequence length="292" mass="31973">MAAAEGPSKWLTFSITLAFATISASAAFSVYFWRKKPGDVNERVRELEVSLKSSLEKCASERQGRIRAQQALRKALTQPKSEKLELTSYPMAPIAIVRSCFCTAVQGHMVLISGVDLVDGTPVLDIKPYLPYCDSIQGATVPTWVKGDNLLSVVSVNFAEGFSTALTVCWTKLEKKSLYASPDEFQSLIKQVLSWDIRSVSQRSRPHNSLVNRENGLRVTDATVDLDDYPDEAASENGSEGFSLPSSGETIYHLVLEGLDVSYTMDSNGSVLVEKVTLSSNLPQYCKITAST</sequence>
<dbReference type="PANTHER" id="PTHR12818:SF0">
    <property type="entry name" value="TRNA (ADENINE(37)-N6)-METHYLTRANSFERASE"/>
    <property type="match status" value="1"/>
</dbReference>
<comment type="similarity">
    <text evidence="2">Belongs to the tRNA methyltransferase O family.</text>
</comment>
<dbReference type="Proteomes" id="UP000241394">
    <property type="component" value="Chromosome LG9"/>
</dbReference>
<evidence type="ECO:0000256" key="2">
    <source>
        <dbReference type="ARBA" id="ARBA00033753"/>
    </source>
</evidence>
<dbReference type="OrthoDB" id="4882at2759"/>
<protein>
    <submittedName>
        <fullName evidence="5">S-adenosylmethionine-dependent methyltransferase</fullName>
    </submittedName>
</protein>
<dbReference type="InterPro" id="IPR036414">
    <property type="entry name" value="YaeB_N_sf"/>
</dbReference>
<feature type="domain" description="TsaA-like" evidence="4">
    <location>
        <begin position="104"/>
        <end position="138"/>
    </location>
</feature>
<dbReference type="SUPFAM" id="SSF118196">
    <property type="entry name" value="YaeB-like"/>
    <property type="match status" value="1"/>
</dbReference>
<proteinExistence type="inferred from homology"/>
<dbReference type="PROSITE" id="PS51668">
    <property type="entry name" value="TSAA_2"/>
    <property type="match status" value="1"/>
</dbReference>
<dbReference type="InterPro" id="IPR036413">
    <property type="entry name" value="YaeB-like_sf"/>
</dbReference>
<keyword evidence="3" id="KW-1133">Transmembrane helix</keyword>
<feature type="transmembrane region" description="Helical" evidence="3">
    <location>
        <begin position="12"/>
        <end position="33"/>
    </location>
</feature>
<dbReference type="Gramene" id="PSS21067">
    <property type="protein sequence ID" value="PSS21067"/>
    <property type="gene ID" value="CEY00_Acc10107"/>
</dbReference>
<reference evidence="6" key="2">
    <citation type="journal article" date="2018" name="BMC Genomics">
        <title>A manually annotated Actinidia chinensis var. chinensis (kiwifruit) genome highlights the challenges associated with draft genomes and gene prediction in plants.</title>
        <authorList>
            <person name="Pilkington S.M."/>
            <person name="Crowhurst R."/>
            <person name="Hilario E."/>
            <person name="Nardozza S."/>
            <person name="Fraser L."/>
            <person name="Peng Y."/>
            <person name="Gunaseelan K."/>
            <person name="Simpson R."/>
            <person name="Tahir J."/>
            <person name="Deroles S.C."/>
            <person name="Templeton K."/>
            <person name="Luo Z."/>
            <person name="Davy M."/>
            <person name="Cheng C."/>
            <person name="McNeilage M."/>
            <person name="Scaglione D."/>
            <person name="Liu Y."/>
            <person name="Zhang Q."/>
            <person name="Datson P."/>
            <person name="De Silva N."/>
            <person name="Gardiner S.E."/>
            <person name="Bassett H."/>
            <person name="Chagne D."/>
            <person name="McCallum J."/>
            <person name="Dzierzon H."/>
            <person name="Deng C."/>
            <person name="Wang Y.Y."/>
            <person name="Barron L."/>
            <person name="Manako K."/>
            <person name="Bowen J."/>
            <person name="Foster T.M."/>
            <person name="Erridge Z.A."/>
            <person name="Tiffin H."/>
            <person name="Waite C.N."/>
            <person name="Davies K.M."/>
            <person name="Grierson E.P."/>
            <person name="Laing W.A."/>
            <person name="Kirk R."/>
            <person name="Chen X."/>
            <person name="Wood M."/>
            <person name="Montefiori M."/>
            <person name="Brummell D.A."/>
            <person name="Schwinn K.E."/>
            <person name="Catanach A."/>
            <person name="Fullerton C."/>
            <person name="Li D."/>
            <person name="Meiyalaghan S."/>
            <person name="Nieuwenhuizen N."/>
            <person name="Read N."/>
            <person name="Prakash R."/>
            <person name="Hunter D."/>
            <person name="Zhang H."/>
            <person name="McKenzie M."/>
            <person name="Knabel M."/>
            <person name="Harris A."/>
            <person name="Allan A.C."/>
            <person name="Gleave A."/>
            <person name="Chen A."/>
            <person name="Janssen B.J."/>
            <person name="Plunkett B."/>
            <person name="Ampomah-Dwamena C."/>
            <person name="Voogd C."/>
            <person name="Leif D."/>
            <person name="Lafferty D."/>
            <person name="Souleyre E.J.F."/>
            <person name="Varkonyi-Gasic E."/>
            <person name="Gambi F."/>
            <person name="Hanley J."/>
            <person name="Yao J.L."/>
            <person name="Cheung J."/>
            <person name="David K.M."/>
            <person name="Warren B."/>
            <person name="Marsh K."/>
            <person name="Snowden K.C."/>
            <person name="Lin-Wang K."/>
            <person name="Brian L."/>
            <person name="Martinez-Sanchez M."/>
            <person name="Wang M."/>
            <person name="Ileperuma N."/>
            <person name="Macnee N."/>
            <person name="Campin R."/>
            <person name="McAtee P."/>
            <person name="Drummond R.S.M."/>
            <person name="Espley R.V."/>
            <person name="Ireland H.S."/>
            <person name="Wu R."/>
            <person name="Atkinson R.G."/>
            <person name="Karunairetnam S."/>
            <person name="Bulley S."/>
            <person name="Chunkath S."/>
            <person name="Hanley Z."/>
            <person name="Storey R."/>
            <person name="Thrimawithana A.H."/>
            <person name="Thomson S."/>
            <person name="David C."/>
            <person name="Testolin R."/>
            <person name="Huang H."/>
            <person name="Hellens R.P."/>
            <person name="Schaffer R.J."/>
        </authorList>
    </citation>
    <scope>NUCLEOTIDE SEQUENCE [LARGE SCALE GENOMIC DNA]</scope>
    <source>
        <strain evidence="6">cv. Red5</strain>
    </source>
</reference>